<sequence>MGHTVSAEARAKMRMAHIGNRANGWNPTGLGIRRGRAAVRIVSGWVQRARAVWVQHNGPICKGMLIHHRDENKLNDKIENLKCMTNKDHTKHHRLSDR</sequence>
<proteinExistence type="predicted"/>
<protein>
    <recommendedName>
        <fullName evidence="1">HNH nuclease domain-containing protein</fullName>
    </recommendedName>
</protein>
<dbReference type="EMBL" id="LAZR01005324">
    <property type="protein sequence ID" value="KKN00878.1"/>
    <property type="molecule type" value="Genomic_DNA"/>
</dbReference>
<dbReference type="SUPFAM" id="SSF54060">
    <property type="entry name" value="His-Me finger endonucleases"/>
    <property type="match status" value="1"/>
</dbReference>
<accession>A0A0F9Q693</accession>
<name>A0A0F9Q693_9ZZZZ</name>
<dbReference type="Pfam" id="PF13392">
    <property type="entry name" value="HNH_3"/>
    <property type="match status" value="1"/>
</dbReference>
<reference evidence="2" key="1">
    <citation type="journal article" date="2015" name="Nature">
        <title>Complex archaea that bridge the gap between prokaryotes and eukaryotes.</title>
        <authorList>
            <person name="Spang A."/>
            <person name="Saw J.H."/>
            <person name="Jorgensen S.L."/>
            <person name="Zaremba-Niedzwiedzka K."/>
            <person name="Martijn J."/>
            <person name="Lind A.E."/>
            <person name="van Eijk R."/>
            <person name="Schleper C."/>
            <person name="Guy L."/>
            <person name="Ettema T.J."/>
        </authorList>
    </citation>
    <scope>NUCLEOTIDE SEQUENCE</scope>
</reference>
<dbReference type="InterPro" id="IPR044925">
    <property type="entry name" value="His-Me_finger_sf"/>
</dbReference>
<evidence type="ECO:0000313" key="2">
    <source>
        <dbReference type="EMBL" id="KKN00878.1"/>
    </source>
</evidence>
<comment type="caution">
    <text evidence="2">The sequence shown here is derived from an EMBL/GenBank/DDBJ whole genome shotgun (WGS) entry which is preliminary data.</text>
</comment>
<dbReference type="InterPro" id="IPR003615">
    <property type="entry name" value="HNH_nuc"/>
</dbReference>
<dbReference type="Gene3D" id="3.90.75.20">
    <property type="match status" value="1"/>
</dbReference>
<organism evidence="2">
    <name type="scientific">marine sediment metagenome</name>
    <dbReference type="NCBI Taxonomy" id="412755"/>
    <lineage>
        <taxon>unclassified sequences</taxon>
        <taxon>metagenomes</taxon>
        <taxon>ecological metagenomes</taxon>
    </lineage>
</organism>
<evidence type="ECO:0000259" key="1">
    <source>
        <dbReference type="Pfam" id="PF13392"/>
    </source>
</evidence>
<gene>
    <name evidence="2" type="ORF">LCGC14_1133290</name>
</gene>
<dbReference type="AlphaFoldDB" id="A0A0F9Q693"/>
<feature type="domain" description="HNH nuclease" evidence="1">
    <location>
        <begin position="50"/>
        <end position="90"/>
    </location>
</feature>